<sequence length="534" mass="59876">MGRKESKDKLKEHKCRRCNKIYSEFYLVLKHFRLCVRNITNKQVRRLEEKRLRLEATAQFLAEAKRQEEIAAQRAEEHEVVEHQIADDDFESEIELTGTKLVHISIVLIGHIDSGKSTTAGHLIYQLGSVDESLIVQLENEAAEMNMKSFKYAWILDKLKAERERGVTIDISMCSFQTSKYHCTIIDAPGHRDFIKNMITGTTQADCALLVIDSTAGAFESGISKHGQTREHVLLAFVLGVKQMICCVNKMDNTIPKYSEVRFLQIVKEVSSYLKTIGYNLAKVPFIPISGFVGDNLTERSSNVVWYNGPTLLEAIDEIYEPKRYFDKPLRIPLSDVYHIGGIGTVPVGRIVAGSLKPKMSITFGPTGFTTKVKSIEMHSDGLSEAIPGDMVGFAVKEVGVKELKRGSVASHTKDDPAKGAASFTSQLIVMNHPGKIRIGYTPVLHCHTCHVPVKFDKLLTKIDRRTGKEIEPNPEFLKKDESGIVKMLPTKPMVVETFAEYPPLGRFAVRDMRQTVAVGVIKSVEKKEPNEDN</sequence>
<protein>
    <submittedName>
        <fullName evidence="12">Elongation factor 1 alpha</fullName>
    </submittedName>
</protein>
<dbReference type="SUPFAM" id="SSF50465">
    <property type="entry name" value="EF-Tu/eEF-1alpha/eIF2-gamma C-terminal domain"/>
    <property type="match status" value="1"/>
</dbReference>
<dbReference type="CDD" id="cd03693">
    <property type="entry name" value="EF1_alpha_II"/>
    <property type="match status" value="1"/>
</dbReference>
<dbReference type="InterPro" id="IPR009000">
    <property type="entry name" value="Transl_B-barrel_sf"/>
</dbReference>
<evidence type="ECO:0000256" key="8">
    <source>
        <dbReference type="ARBA" id="ARBA00022917"/>
    </source>
</evidence>
<evidence type="ECO:0000313" key="13">
    <source>
        <dbReference type="Proteomes" id="UP000245207"/>
    </source>
</evidence>
<dbReference type="InterPro" id="IPR054696">
    <property type="entry name" value="GTP-eEF1A_C"/>
</dbReference>
<evidence type="ECO:0000256" key="6">
    <source>
        <dbReference type="ARBA" id="ARBA00022741"/>
    </source>
</evidence>
<dbReference type="PANTHER" id="PTHR23115">
    <property type="entry name" value="TRANSLATION FACTOR"/>
    <property type="match status" value="1"/>
</dbReference>
<evidence type="ECO:0000256" key="4">
    <source>
        <dbReference type="ARBA" id="ARBA00022481"/>
    </source>
</evidence>
<evidence type="ECO:0000259" key="11">
    <source>
        <dbReference type="PROSITE" id="PS51722"/>
    </source>
</evidence>
<dbReference type="PRINTS" id="PR00315">
    <property type="entry name" value="ELONGATNFCT"/>
</dbReference>
<keyword evidence="7 12" id="KW-0251">Elongation factor</keyword>
<keyword evidence="13" id="KW-1185">Reference proteome</keyword>
<dbReference type="CDD" id="cd01883">
    <property type="entry name" value="EF1_alpha"/>
    <property type="match status" value="1"/>
</dbReference>
<proteinExistence type="inferred from homology"/>
<organism evidence="12 13">
    <name type="scientific">Artemisia annua</name>
    <name type="common">Sweet wormwood</name>
    <dbReference type="NCBI Taxonomy" id="35608"/>
    <lineage>
        <taxon>Eukaryota</taxon>
        <taxon>Viridiplantae</taxon>
        <taxon>Streptophyta</taxon>
        <taxon>Embryophyta</taxon>
        <taxon>Tracheophyta</taxon>
        <taxon>Spermatophyta</taxon>
        <taxon>Magnoliopsida</taxon>
        <taxon>eudicotyledons</taxon>
        <taxon>Gunneridae</taxon>
        <taxon>Pentapetalae</taxon>
        <taxon>asterids</taxon>
        <taxon>campanulids</taxon>
        <taxon>Asterales</taxon>
        <taxon>Asteraceae</taxon>
        <taxon>Asteroideae</taxon>
        <taxon>Anthemideae</taxon>
        <taxon>Artemisiinae</taxon>
        <taxon>Artemisia</taxon>
    </lineage>
</organism>
<evidence type="ECO:0000256" key="9">
    <source>
        <dbReference type="ARBA" id="ARBA00023134"/>
    </source>
</evidence>
<keyword evidence="6" id="KW-0547">Nucleotide-binding</keyword>
<dbReference type="SUPFAM" id="SSF52540">
    <property type="entry name" value="P-loop containing nucleoside triphosphate hydrolases"/>
    <property type="match status" value="1"/>
</dbReference>
<dbReference type="InterPro" id="IPR009001">
    <property type="entry name" value="Transl_elong_EF1A/Init_IF2_C"/>
</dbReference>
<dbReference type="GO" id="GO:0003729">
    <property type="term" value="F:mRNA binding"/>
    <property type="evidence" value="ECO:0007669"/>
    <property type="project" value="UniProtKB-ARBA"/>
</dbReference>
<dbReference type="InterPro" id="IPR000795">
    <property type="entry name" value="T_Tr_GTP-bd_dom"/>
</dbReference>
<dbReference type="Pfam" id="PF22594">
    <property type="entry name" value="GTP-eEF1A_C"/>
    <property type="match status" value="1"/>
</dbReference>
<keyword evidence="4" id="KW-0488">Methylation</keyword>
<dbReference type="NCBIfam" id="NF008969">
    <property type="entry name" value="PRK12317.1"/>
    <property type="match status" value="1"/>
</dbReference>
<evidence type="ECO:0000256" key="2">
    <source>
        <dbReference type="ARBA" id="ARBA00004496"/>
    </source>
</evidence>
<dbReference type="InterPro" id="IPR031157">
    <property type="entry name" value="G_TR_CS"/>
</dbReference>
<accession>A0A2U1MSW0</accession>
<gene>
    <name evidence="12" type="ORF">CTI12_AA345230</name>
</gene>
<dbReference type="OrthoDB" id="342024at2759"/>
<dbReference type="FunFam" id="2.40.30.10:FF:000005">
    <property type="entry name" value="Elongation factor 1-alpha"/>
    <property type="match status" value="1"/>
</dbReference>
<dbReference type="InterPro" id="IPR050100">
    <property type="entry name" value="TRAFAC_GTPase_members"/>
</dbReference>
<dbReference type="EMBL" id="PKPP01004440">
    <property type="protein sequence ID" value="PWA64351.1"/>
    <property type="molecule type" value="Genomic_DNA"/>
</dbReference>
<evidence type="ECO:0000256" key="7">
    <source>
        <dbReference type="ARBA" id="ARBA00022768"/>
    </source>
</evidence>
<dbReference type="GO" id="GO:0003924">
    <property type="term" value="F:GTPase activity"/>
    <property type="evidence" value="ECO:0007669"/>
    <property type="project" value="InterPro"/>
</dbReference>
<feature type="coiled-coil region" evidence="10">
    <location>
        <begin position="37"/>
        <end position="81"/>
    </location>
</feature>
<dbReference type="Pfam" id="PF00009">
    <property type="entry name" value="GTP_EFTU"/>
    <property type="match status" value="1"/>
</dbReference>
<dbReference type="Gene3D" id="3.40.50.300">
    <property type="entry name" value="P-loop containing nucleotide triphosphate hydrolases"/>
    <property type="match status" value="1"/>
</dbReference>
<evidence type="ECO:0000256" key="3">
    <source>
        <dbReference type="ARBA" id="ARBA00007249"/>
    </source>
</evidence>
<comment type="caution">
    <text evidence="12">The sequence shown here is derived from an EMBL/GenBank/DDBJ whole genome shotgun (WGS) entry which is preliminary data.</text>
</comment>
<dbReference type="Proteomes" id="UP000245207">
    <property type="component" value="Unassembled WGS sequence"/>
</dbReference>
<keyword evidence="10" id="KW-0175">Coiled coil</keyword>
<evidence type="ECO:0000256" key="5">
    <source>
        <dbReference type="ARBA" id="ARBA00022490"/>
    </source>
</evidence>
<name>A0A2U1MSW0_ARTAN</name>
<dbReference type="InterPro" id="IPR004539">
    <property type="entry name" value="Transl_elong_EF1A_euk/arc"/>
</dbReference>
<dbReference type="FunFam" id="2.40.30.10:FF:000003">
    <property type="entry name" value="Elongation factor 1-alpha"/>
    <property type="match status" value="1"/>
</dbReference>
<dbReference type="NCBIfam" id="TIGR00483">
    <property type="entry name" value="EF-1_alpha"/>
    <property type="match status" value="1"/>
</dbReference>
<dbReference type="PROSITE" id="PS00301">
    <property type="entry name" value="G_TR_1"/>
    <property type="match status" value="1"/>
</dbReference>
<dbReference type="Gene3D" id="2.40.30.10">
    <property type="entry name" value="Translation factors"/>
    <property type="match status" value="2"/>
</dbReference>
<dbReference type="FunFam" id="3.40.50.300:FF:000255">
    <property type="entry name" value="Elongation factor 1-alpha"/>
    <property type="match status" value="1"/>
</dbReference>
<dbReference type="GO" id="GO:0005737">
    <property type="term" value="C:cytoplasm"/>
    <property type="evidence" value="ECO:0007669"/>
    <property type="project" value="UniProtKB-SubCell"/>
</dbReference>
<evidence type="ECO:0000256" key="1">
    <source>
        <dbReference type="ARBA" id="ARBA00003982"/>
    </source>
</evidence>
<evidence type="ECO:0000256" key="10">
    <source>
        <dbReference type="SAM" id="Coils"/>
    </source>
</evidence>
<dbReference type="GO" id="GO:0005525">
    <property type="term" value="F:GTP binding"/>
    <property type="evidence" value="ECO:0007669"/>
    <property type="project" value="UniProtKB-KW"/>
</dbReference>
<dbReference type="CDD" id="cd03705">
    <property type="entry name" value="EF1_alpha_III"/>
    <property type="match status" value="1"/>
</dbReference>
<dbReference type="STRING" id="35608.A0A2U1MSW0"/>
<keyword evidence="8" id="KW-0648">Protein biosynthesis</keyword>
<dbReference type="PROSITE" id="PS51722">
    <property type="entry name" value="G_TR_2"/>
    <property type="match status" value="1"/>
</dbReference>
<comment type="subcellular location">
    <subcellularLocation>
        <location evidence="2">Cytoplasm</location>
    </subcellularLocation>
</comment>
<dbReference type="AlphaFoldDB" id="A0A2U1MSW0"/>
<dbReference type="SUPFAM" id="SSF50447">
    <property type="entry name" value="Translation proteins"/>
    <property type="match status" value="1"/>
</dbReference>
<keyword evidence="5" id="KW-0963">Cytoplasm</keyword>
<feature type="domain" description="Tr-type G" evidence="11">
    <location>
        <begin position="101"/>
        <end position="323"/>
    </location>
</feature>
<dbReference type="GO" id="GO:0003746">
    <property type="term" value="F:translation elongation factor activity"/>
    <property type="evidence" value="ECO:0007669"/>
    <property type="project" value="UniProtKB-KW"/>
</dbReference>
<comment type="function">
    <text evidence="1">This protein promotes the GTP-dependent binding of aminoacyl-tRNA to the A-site of ribosomes during protein biosynthesis.</text>
</comment>
<keyword evidence="9" id="KW-0342">GTP-binding</keyword>
<dbReference type="Pfam" id="PF03144">
    <property type="entry name" value="GTP_EFTU_D2"/>
    <property type="match status" value="1"/>
</dbReference>
<dbReference type="InterPro" id="IPR004161">
    <property type="entry name" value="EFTu-like_2"/>
</dbReference>
<evidence type="ECO:0000313" key="12">
    <source>
        <dbReference type="EMBL" id="PWA64351.1"/>
    </source>
</evidence>
<dbReference type="InterPro" id="IPR027417">
    <property type="entry name" value="P-loop_NTPase"/>
</dbReference>
<comment type="similarity">
    <text evidence="3">Belongs to the TRAFAC class translation factor GTPase superfamily. Classic translation factor GTPase family. EF-Tu/EF-1A subfamily.</text>
</comment>
<reference evidence="12 13" key="1">
    <citation type="journal article" date="2018" name="Mol. Plant">
        <title>The genome of Artemisia annua provides insight into the evolution of Asteraceae family and artemisinin biosynthesis.</title>
        <authorList>
            <person name="Shen Q."/>
            <person name="Zhang L."/>
            <person name="Liao Z."/>
            <person name="Wang S."/>
            <person name="Yan T."/>
            <person name="Shi P."/>
            <person name="Liu M."/>
            <person name="Fu X."/>
            <person name="Pan Q."/>
            <person name="Wang Y."/>
            <person name="Lv Z."/>
            <person name="Lu X."/>
            <person name="Zhang F."/>
            <person name="Jiang W."/>
            <person name="Ma Y."/>
            <person name="Chen M."/>
            <person name="Hao X."/>
            <person name="Li L."/>
            <person name="Tang Y."/>
            <person name="Lv G."/>
            <person name="Zhou Y."/>
            <person name="Sun X."/>
            <person name="Brodelius P.E."/>
            <person name="Rose J.K.C."/>
            <person name="Tang K."/>
        </authorList>
    </citation>
    <scope>NUCLEOTIDE SEQUENCE [LARGE SCALE GENOMIC DNA]</scope>
    <source>
        <strain evidence="13">cv. Huhao1</strain>
        <tissue evidence="12">Leaf</tissue>
    </source>
</reference>